<name>A0A6A5C7E6_NAEFO</name>
<sequence>MLNHRFHKLVNCIQCSFVNHILSERSNEWYSWVHANCLNHSVLIAQHLSLDPTPIPITLNYLKSCFGGYSVTSSNEEQKNVDIQDLMNSIRYFDQYDESKGCIRKIMIGYPTSNFSNLYEEIAFIWILWMEQDQFPIQFQKFTLLEDDWQYYSLFEETFNSRIQALKKAMDQEMSDIQEMVYFIVRDMGLRGIQTCLRMRKTVGSIRYLIPTHSDLIHAFSCQTMSGGSGAGGGLTVGARALAKHCHRSETDKWWGGSNILKGNAQEKNNKALSILSKILEEATFINCHILPHNVPCIEVRNYQGYGSRWVYQRRRRHQNVHTHHEHSATPITTTLDYEDNNQIIFRGFLEPYQINGHESGWKH</sequence>
<dbReference type="PANTHER" id="PTHR34204">
    <property type="entry name" value="RNA-BINDING ASCH DOMAIN PROTEIN"/>
    <property type="match status" value="1"/>
</dbReference>
<dbReference type="VEuPathDB" id="AmoebaDB:NfTy_039590"/>
<evidence type="ECO:0000313" key="2">
    <source>
        <dbReference type="Proteomes" id="UP000444721"/>
    </source>
</evidence>
<organism evidence="1 2">
    <name type="scientific">Naegleria fowleri</name>
    <name type="common">Brain eating amoeba</name>
    <dbReference type="NCBI Taxonomy" id="5763"/>
    <lineage>
        <taxon>Eukaryota</taxon>
        <taxon>Discoba</taxon>
        <taxon>Heterolobosea</taxon>
        <taxon>Tetramitia</taxon>
        <taxon>Eutetramitia</taxon>
        <taxon>Vahlkampfiidae</taxon>
        <taxon>Naegleria</taxon>
    </lineage>
</organism>
<dbReference type="Proteomes" id="UP000444721">
    <property type="component" value="Unassembled WGS sequence"/>
</dbReference>
<protein>
    <submittedName>
        <fullName evidence="1">Uncharacterized protein</fullName>
    </submittedName>
</protein>
<comment type="caution">
    <text evidence="1">The sequence shown here is derived from an EMBL/GenBank/DDBJ whole genome shotgun (WGS) entry which is preliminary data.</text>
</comment>
<dbReference type="OrthoDB" id="112749at2759"/>
<evidence type="ECO:0000313" key="1">
    <source>
        <dbReference type="EMBL" id="KAF0981668.1"/>
    </source>
</evidence>
<dbReference type="RefSeq" id="XP_044566381.1">
    <property type="nucleotide sequence ID" value="XM_044702832.1"/>
</dbReference>
<dbReference type="OMA" id="FINCHIL"/>
<dbReference type="VEuPathDB" id="AmoebaDB:NF0052990"/>
<dbReference type="PANTHER" id="PTHR34204:SF2">
    <property type="entry name" value="RNA-BINDING ASCH DOMAIN PROTEIN"/>
    <property type="match status" value="1"/>
</dbReference>
<gene>
    <name evidence="1" type="ORF">FDP41_012325</name>
</gene>
<proteinExistence type="predicted"/>
<dbReference type="GeneID" id="68119540"/>
<accession>A0A6A5C7E6</accession>
<reference evidence="1 2" key="1">
    <citation type="journal article" date="2019" name="Sci. Rep.">
        <title>Nanopore sequencing improves the draft genome of the human pathogenic amoeba Naegleria fowleri.</title>
        <authorList>
            <person name="Liechti N."/>
            <person name="Schurch N."/>
            <person name="Bruggmann R."/>
            <person name="Wittwer M."/>
        </authorList>
    </citation>
    <scope>NUCLEOTIDE SEQUENCE [LARGE SCALE GENOMIC DNA]</scope>
    <source>
        <strain evidence="1 2">ATCC 30894</strain>
    </source>
</reference>
<dbReference type="EMBL" id="VFQX01000013">
    <property type="protein sequence ID" value="KAF0981668.1"/>
    <property type="molecule type" value="Genomic_DNA"/>
</dbReference>
<dbReference type="AlphaFoldDB" id="A0A6A5C7E6"/>
<keyword evidence="2" id="KW-1185">Reference proteome</keyword>
<dbReference type="VEuPathDB" id="AmoebaDB:FDP41_012325"/>